<gene>
    <name evidence="1" type="ORF">GPA22_21075</name>
</gene>
<name>A0ABX1Q3C4_9RHOO</name>
<evidence type="ECO:0000313" key="2">
    <source>
        <dbReference type="Proteomes" id="UP000623795"/>
    </source>
</evidence>
<evidence type="ECO:0008006" key="3">
    <source>
        <dbReference type="Google" id="ProtNLM"/>
    </source>
</evidence>
<dbReference type="Proteomes" id="UP000623795">
    <property type="component" value="Unassembled WGS sequence"/>
</dbReference>
<accession>A0ABX1Q3C4</accession>
<comment type="caution">
    <text evidence="1">The sequence shown here is derived from an EMBL/GenBank/DDBJ whole genome shotgun (WGS) entry which is preliminary data.</text>
</comment>
<organism evidence="1 2">
    <name type="scientific">Aromatoleum toluvorans</name>
    <dbReference type="NCBI Taxonomy" id="92002"/>
    <lineage>
        <taxon>Bacteria</taxon>
        <taxon>Pseudomonadati</taxon>
        <taxon>Pseudomonadota</taxon>
        <taxon>Betaproteobacteria</taxon>
        <taxon>Rhodocyclales</taxon>
        <taxon>Rhodocyclaceae</taxon>
        <taxon>Aromatoleum</taxon>
    </lineage>
</organism>
<dbReference type="EMBL" id="WTVN01000054">
    <property type="protein sequence ID" value="NMG46217.1"/>
    <property type="molecule type" value="Genomic_DNA"/>
</dbReference>
<evidence type="ECO:0000313" key="1">
    <source>
        <dbReference type="EMBL" id="NMG46217.1"/>
    </source>
</evidence>
<reference evidence="1 2" key="1">
    <citation type="submission" date="2019-12" db="EMBL/GenBank/DDBJ databases">
        <title>Comparative genomics gives insights into the taxonomy of the Azoarcus-Aromatoleum group and reveals separate origins of nif in the plant-associated Azoarcus and non-plant-associated Aromatoleum sub-groups.</title>
        <authorList>
            <person name="Lafos M."/>
            <person name="Maluk M."/>
            <person name="Batista M."/>
            <person name="Junghare M."/>
            <person name="Carmona M."/>
            <person name="Faoro H."/>
            <person name="Cruz L.M."/>
            <person name="Battistoni F."/>
            <person name="De Souza E."/>
            <person name="Pedrosa F."/>
            <person name="Chen W.-M."/>
            <person name="Poole P.S."/>
            <person name="Dixon R.A."/>
            <person name="James E.K."/>
        </authorList>
    </citation>
    <scope>NUCLEOTIDE SEQUENCE [LARGE SCALE GENOMIC DNA]</scope>
    <source>
        <strain evidence="1 2">Td21</strain>
    </source>
</reference>
<proteinExistence type="predicted"/>
<protein>
    <recommendedName>
        <fullName evidence="3">DUF2860 domain-containing protein</fullName>
    </recommendedName>
</protein>
<keyword evidence="2" id="KW-1185">Reference proteome</keyword>
<sequence>MRFGDRVACVALGLCATQASANLLDELGVELVYDDNLTRAQLARDIKGDLALAVSGEAGPRFQLTDYDSLSVKASVTGTKYRHYEGLDNLNAGLALTYRRKFGLGPYVPQFALTGSATRLEYDSRLRDGWLYAAEAEASKRVSDRLALHAFVRSERRESDHTPERVVPFIRANVFDLGSRSVGIGADFACAPRYLVSVGYTWHRGDIVSTTQRNLPIFLASSAIAADPVFGNNTFAYTMRARTGVASIGVSREIGRQATFGIGYEYRNSRADGGIDYNGSLFRATYLYGF</sequence>
<dbReference type="InterPro" id="IPR036709">
    <property type="entry name" value="Autotransporte_beta_dom_sf"/>
</dbReference>
<dbReference type="RefSeq" id="WP_169258047.1">
    <property type="nucleotide sequence ID" value="NZ_WTVN01000054.1"/>
</dbReference>
<dbReference type="SUPFAM" id="SSF103515">
    <property type="entry name" value="Autotransporter"/>
    <property type="match status" value="1"/>
</dbReference>